<accession>A0A941EZU5</accession>
<organism evidence="1 2">
    <name type="scientific">Actinospica durhamensis</name>
    <dbReference type="NCBI Taxonomy" id="1508375"/>
    <lineage>
        <taxon>Bacteria</taxon>
        <taxon>Bacillati</taxon>
        <taxon>Actinomycetota</taxon>
        <taxon>Actinomycetes</taxon>
        <taxon>Catenulisporales</taxon>
        <taxon>Actinospicaceae</taxon>
        <taxon>Actinospica</taxon>
    </lineage>
</organism>
<keyword evidence="2" id="KW-1185">Reference proteome</keyword>
<proteinExistence type="predicted"/>
<dbReference type="EMBL" id="JAGSOG010000694">
    <property type="protein sequence ID" value="MBR7839842.1"/>
    <property type="molecule type" value="Genomic_DNA"/>
</dbReference>
<dbReference type="Proteomes" id="UP000675781">
    <property type="component" value="Unassembled WGS sequence"/>
</dbReference>
<comment type="caution">
    <text evidence="1">The sequence shown here is derived from an EMBL/GenBank/DDBJ whole genome shotgun (WGS) entry which is preliminary data.</text>
</comment>
<dbReference type="AlphaFoldDB" id="A0A941EZU5"/>
<feature type="non-terminal residue" evidence="1">
    <location>
        <position position="1"/>
    </location>
</feature>
<dbReference type="GO" id="GO:0016705">
    <property type="term" value="F:oxidoreductase activity, acting on paired donors, with incorporation or reduction of molecular oxygen"/>
    <property type="evidence" value="ECO:0007669"/>
    <property type="project" value="InterPro"/>
</dbReference>
<dbReference type="InterPro" id="IPR036661">
    <property type="entry name" value="Luciferase-like_sf"/>
</dbReference>
<gene>
    <name evidence="1" type="ORF">KDL01_41785</name>
</gene>
<sequence>YQGRHYSIDATERGELVDVARPVQETVPIWVVGRWPREKSMRRAARCDGVIPEFGADPFATPTLQDRAELRAWLAENGARPDIDVIAEGRTHADEPSDRELVARHAEAGCTWWLEVRWEQTGEVSPVEEMRARIAAGPPR</sequence>
<dbReference type="Gene3D" id="3.20.20.30">
    <property type="entry name" value="Luciferase-like domain"/>
    <property type="match status" value="1"/>
</dbReference>
<name>A0A941EZU5_9ACTN</name>
<evidence type="ECO:0000313" key="2">
    <source>
        <dbReference type="Proteomes" id="UP000675781"/>
    </source>
</evidence>
<dbReference type="SUPFAM" id="SSF51679">
    <property type="entry name" value="Bacterial luciferase-like"/>
    <property type="match status" value="1"/>
</dbReference>
<evidence type="ECO:0000313" key="1">
    <source>
        <dbReference type="EMBL" id="MBR7839842.1"/>
    </source>
</evidence>
<protein>
    <submittedName>
        <fullName evidence="1">Uncharacterized protein</fullName>
    </submittedName>
</protein>
<reference evidence="1" key="1">
    <citation type="submission" date="2021-04" db="EMBL/GenBank/DDBJ databases">
        <title>Genome based classification of Actinospica acidithermotolerans sp. nov., an actinobacterium isolated from an Indonesian hot spring.</title>
        <authorList>
            <person name="Kusuma A.B."/>
            <person name="Putra K.E."/>
            <person name="Nafisah S."/>
            <person name="Loh J."/>
            <person name="Nouioui I."/>
            <person name="Goodfellow M."/>
        </authorList>
    </citation>
    <scope>NUCLEOTIDE SEQUENCE</scope>
    <source>
        <strain evidence="1">CSCA 57</strain>
    </source>
</reference>